<evidence type="ECO:0000313" key="2">
    <source>
        <dbReference type="Proteomes" id="UP000887540"/>
    </source>
</evidence>
<accession>A0A914CXF5</accession>
<protein>
    <submittedName>
        <fullName evidence="3">Uncharacterized protein</fullName>
    </submittedName>
</protein>
<feature type="transmembrane region" description="Helical" evidence="1">
    <location>
        <begin position="9"/>
        <end position="28"/>
    </location>
</feature>
<keyword evidence="1" id="KW-1133">Transmembrane helix</keyword>
<keyword evidence="1" id="KW-0812">Transmembrane</keyword>
<evidence type="ECO:0000313" key="3">
    <source>
        <dbReference type="WBParaSite" id="ACRNAN_scaffold15511.g15603.t1"/>
    </source>
</evidence>
<dbReference type="Proteomes" id="UP000887540">
    <property type="component" value="Unplaced"/>
</dbReference>
<dbReference type="WBParaSite" id="ACRNAN_scaffold15511.g15603.t1">
    <property type="protein sequence ID" value="ACRNAN_scaffold15511.g15603.t1"/>
    <property type="gene ID" value="ACRNAN_scaffold15511.g15603"/>
</dbReference>
<evidence type="ECO:0000256" key="1">
    <source>
        <dbReference type="SAM" id="Phobius"/>
    </source>
</evidence>
<feature type="transmembrane region" description="Helical" evidence="1">
    <location>
        <begin position="34"/>
        <end position="56"/>
    </location>
</feature>
<proteinExistence type="predicted"/>
<sequence length="85" mass="9582">MTELELEELTFGAAAIVLGINTMILYVMQLTDMAYAIFGILNLAYVTIGIFAMATLERSILLAHHVIRSQYCQYGVEKRFIIHAQ</sequence>
<reference evidence="3" key="1">
    <citation type="submission" date="2022-11" db="UniProtKB">
        <authorList>
            <consortium name="WormBaseParasite"/>
        </authorList>
    </citation>
    <scope>IDENTIFICATION</scope>
</reference>
<dbReference type="AlphaFoldDB" id="A0A914CXF5"/>
<keyword evidence="2" id="KW-1185">Reference proteome</keyword>
<name>A0A914CXF5_9BILA</name>
<keyword evidence="1" id="KW-0472">Membrane</keyword>
<organism evidence="2 3">
    <name type="scientific">Acrobeloides nanus</name>
    <dbReference type="NCBI Taxonomy" id="290746"/>
    <lineage>
        <taxon>Eukaryota</taxon>
        <taxon>Metazoa</taxon>
        <taxon>Ecdysozoa</taxon>
        <taxon>Nematoda</taxon>
        <taxon>Chromadorea</taxon>
        <taxon>Rhabditida</taxon>
        <taxon>Tylenchina</taxon>
        <taxon>Cephalobomorpha</taxon>
        <taxon>Cephaloboidea</taxon>
        <taxon>Cephalobidae</taxon>
        <taxon>Acrobeloides</taxon>
    </lineage>
</organism>